<name>A0A8J3TJL3_9ACTN</name>
<organism evidence="2 3">
    <name type="scientific">Planotetraspora mira</name>
    <dbReference type="NCBI Taxonomy" id="58121"/>
    <lineage>
        <taxon>Bacteria</taxon>
        <taxon>Bacillati</taxon>
        <taxon>Actinomycetota</taxon>
        <taxon>Actinomycetes</taxon>
        <taxon>Streptosporangiales</taxon>
        <taxon>Streptosporangiaceae</taxon>
        <taxon>Planotetraspora</taxon>
    </lineage>
</organism>
<dbReference type="Proteomes" id="UP000650628">
    <property type="component" value="Unassembled WGS sequence"/>
</dbReference>
<evidence type="ECO:0000313" key="3">
    <source>
        <dbReference type="Proteomes" id="UP000650628"/>
    </source>
</evidence>
<keyword evidence="1" id="KW-0472">Membrane</keyword>
<protein>
    <submittedName>
        <fullName evidence="2">Uncharacterized protein</fullName>
    </submittedName>
</protein>
<accession>A0A8J3TJL3</accession>
<reference evidence="2 3" key="1">
    <citation type="submission" date="2021-01" db="EMBL/GenBank/DDBJ databases">
        <title>Whole genome shotgun sequence of Planotetraspora mira NBRC 15435.</title>
        <authorList>
            <person name="Komaki H."/>
            <person name="Tamura T."/>
        </authorList>
    </citation>
    <scope>NUCLEOTIDE SEQUENCE [LARGE SCALE GENOMIC DNA]</scope>
    <source>
        <strain evidence="2 3">NBRC 15435</strain>
    </source>
</reference>
<keyword evidence="3" id="KW-1185">Reference proteome</keyword>
<dbReference type="EMBL" id="BOOO01000008">
    <property type="protein sequence ID" value="GII28253.1"/>
    <property type="molecule type" value="Genomic_DNA"/>
</dbReference>
<keyword evidence="1" id="KW-0812">Transmembrane</keyword>
<evidence type="ECO:0000256" key="1">
    <source>
        <dbReference type="SAM" id="Phobius"/>
    </source>
</evidence>
<sequence length="59" mass="6132">MGAGRLLPFTDSLLGWAGASPRLHRPGADTVFVADVLVVLGIVGFTLAMLGLIKGLDRV</sequence>
<comment type="caution">
    <text evidence="2">The sequence shown here is derived from an EMBL/GenBank/DDBJ whole genome shotgun (WGS) entry which is preliminary data.</text>
</comment>
<evidence type="ECO:0000313" key="2">
    <source>
        <dbReference type="EMBL" id="GII28253.1"/>
    </source>
</evidence>
<keyword evidence="1" id="KW-1133">Transmembrane helix</keyword>
<feature type="transmembrane region" description="Helical" evidence="1">
    <location>
        <begin position="31"/>
        <end position="53"/>
    </location>
</feature>
<gene>
    <name evidence="2" type="ORF">Pmi06nite_16950</name>
</gene>
<proteinExistence type="predicted"/>
<dbReference type="AlphaFoldDB" id="A0A8J3TJL3"/>